<name>A0A371DGX7_9APHY</name>
<evidence type="ECO:0000313" key="3">
    <source>
        <dbReference type="Proteomes" id="UP000256964"/>
    </source>
</evidence>
<dbReference type="SUPFAM" id="SSF81383">
    <property type="entry name" value="F-box domain"/>
    <property type="match status" value="1"/>
</dbReference>
<dbReference type="EMBL" id="KZ857393">
    <property type="protein sequence ID" value="RDX51779.1"/>
    <property type="molecule type" value="Genomic_DNA"/>
</dbReference>
<gene>
    <name evidence="2" type="ORF">OH76DRAFT_1401215</name>
</gene>
<feature type="domain" description="F-box" evidence="1">
    <location>
        <begin position="8"/>
        <end position="44"/>
    </location>
</feature>
<dbReference type="InterPro" id="IPR001810">
    <property type="entry name" value="F-box_dom"/>
</dbReference>
<dbReference type="Gene3D" id="1.20.1280.50">
    <property type="match status" value="1"/>
</dbReference>
<evidence type="ECO:0000259" key="1">
    <source>
        <dbReference type="Pfam" id="PF12937"/>
    </source>
</evidence>
<dbReference type="CDD" id="cd09917">
    <property type="entry name" value="F-box_SF"/>
    <property type="match status" value="1"/>
</dbReference>
<dbReference type="Proteomes" id="UP000256964">
    <property type="component" value="Unassembled WGS sequence"/>
</dbReference>
<accession>A0A371DGX7</accession>
<dbReference type="Pfam" id="PF12937">
    <property type="entry name" value="F-box-like"/>
    <property type="match status" value="1"/>
</dbReference>
<keyword evidence="3" id="KW-1185">Reference proteome</keyword>
<proteinExistence type="predicted"/>
<protein>
    <recommendedName>
        <fullName evidence="1">F-box domain-containing protein</fullName>
    </recommendedName>
</protein>
<dbReference type="AlphaFoldDB" id="A0A371DGX7"/>
<evidence type="ECO:0000313" key="2">
    <source>
        <dbReference type="EMBL" id="RDX51779.1"/>
    </source>
</evidence>
<dbReference type="OrthoDB" id="2754944at2759"/>
<reference evidence="2 3" key="1">
    <citation type="journal article" date="2018" name="Biotechnol. Biofuels">
        <title>Integrative visual omics of the white-rot fungus Polyporus brumalis exposes the biotechnological potential of its oxidative enzymes for delignifying raw plant biomass.</title>
        <authorList>
            <person name="Miyauchi S."/>
            <person name="Rancon A."/>
            <person name="Drula E."/>
            <person name="Hage H."/>
            <person name="Chaduli D."/>
            <person name="Favel A."/>
            <person name="Grisel S."/>
            <person name="Henrissat B."/>
            <person name="Herpoel-Gimbert I."/>
            <person name="Ruiz-Duenas F.J."/>
            <person name="Chevret D."/>
            <person name="Hainaut M."/>
            <person name="Lin J."/>
            <person name="Wang M."/>
            <person name="Pangilinan J."/>
            <person name="Lipzen A."/>
            <person name="Lesage-Meessen L."/>
            <person name="Navarro D."/>
            <person name="Riley R."/>
            <person name="Grigoriev I.V."/>
            <person name="Zhou S."/>
            <person name="Raouche S."/>
            <person name="Rosso M.N."/>
        </authorList>
    </citation>
    <scope>NUCLEOTIDE SEQUENCE [LARGE SCALE GENOMIC DNA]</scope>
    <source>
        <strain evidence="2 3">BRFM 1820</strain>
    </source>
</reference>
<sequence length="382" mass="43821">MSSVSAFPRLPVEIFERILTVLEGDERSLSACAQVSRRWRDISSVFRFQTVSLYTRSQFESFCEWSRMPSTQELARHIKVLKLIGEPRGFVLDCQLFASIFPNLPGLDEVYTQDICILPASISQKDERIWPIVSLTQRITRRLPLPFLSPTRILRALLTNVAPQTLVLDIPIYQEIFLPQTELPSWKISRLLLTERTNFQTIASSGVLAPNTLEHVALSWSVWDHQSLDELFHFTRTLGQNVSSMDLQLDLLYLCLRCLRRFGEALALLQSLRELRLQLRIPSQGIDPSHSALKDIYSEAPRTLTSFTVRFEGPDTAGDDSSSLQWLDLHELDRPWFRERFPNLQSVTVELESADLHARSAVVMSLLPKLHQAQLLRIIEVQ</sequence>
<dbReference type="InterPro" id="IPR036047">
    <property type="entry name" value="F-box-like_dom_sf"/>
</dbReference>
<organism evidence="2 3">
    <name type="scientific">Lentinus brumalis</name>
    <dbReference type="NCBI Taxonomy" id="2498619"/>
    <lineage>
        <taxon>Eukaryota</taxon>
        <taxon>Fungi</taxon>
        <taxon>Dikarya</taxon>
        <taxon>Basidiomycota</taxon>
        <taxon>Agaricomycotina</taxon>
        <taxon>Agaricomycetes</taxon>
        <taxon>Polyporales</taxon>
        <taxon>Polyporaceae</taxon>
        <taxon>Lentinus</taxon>
    </lineage>
</organism>